<gene>
    <name evidence="2" type="ORF">BLA18109_04085</name>
</gene>
<evidence type="ECO:0000313" key="3">
    <source>
        <dbReference type="Proteomes" id="UP000494260"/>
    </source>
</evidence>
<feature type="region of interest" description="Disordered" evidence="1">
    <location>
        <begin position="218"/>
        <end position="253"/>
    </location>
</feature>
<protein>
    <submittedName>
        <fullName evidence="2">Uncharacterized protein</fullName>
    </submittedName>
</protein>
<reference evidence="2 3" key="1">
    <citation type="submission" date="2019-09" db="EMBL/GenBank/DDBJ databases">
        <authorList>
            <person name="Depoorter E."/>
        </authorList>
    </citation>
    <scope>NUCLEOTIDE SEQUENCE [LARGE SCALE GENOMIC DNA]</scope>
    <source>
        <strain evidence="2">R-18109</strain>
    </source>
</reference>
<organism evidence="2 3">
    <name type="scientific">Burkholderia lata (strain ATCC 17760 / DSM 23089 / LMG 22485 / NCIMB 9086 / R18194 / 383)</name>
    <dbReference type="NCBI Taxonomy" id="482957"/>
    <lineage>
        <taxon>Bacteria</taxon>
        <taxon>Pseudomonadati</taxon>
        <taxon>Pseudomonadota</taxon>
        <taxon>Betaproteobacteria</taxon>
        <taxon>Burkholderiales</taxon>
        <taxon>Burkholderiaceae</taxon>
        <taxon>Burkholderia</taxon>
        <taxon>Burkholderia cepacia complex</taxon>
    </lineage>
</organism>
<feature type="compositionally biased region" description="Basic residues" evidence="1">
    <location>
        <begin position="8"/>
        <end position="18"/>
    </location>
</feature>
<feature type="compositionally biased region" description="Basic and acidic residues" evidence="1">
    <location>
        <begin position="242"/>
        <end position="253"/>
    </location>
</feature>
<sequence>MGWSGPGHQRHRATHLRVGHAGGGGTSLPGWLEGACAFVRSARLRDGFVRFFGRDGPCLWGRRPGRGARDHAARRGQRHGAMPYASIADDSEVVRNRPIKCCDGFHSIFHYLSAPAIRGEEAWRDGLAIREILTGGATRTFVGMQEAHAKNRSHSGRLGGPRYIWLRRLACDDVRTAASCTAPIMSRRQAGERANGNRSEREWCRHCPDAFSRERRCRRKTGEMQRGGKLPARRSGIWPRLRKPERVRRSGRR</sequence>
<evidence type="ECO:0000313" key="2">
    <source>
        <dbReference type="EMBL" id="VWC93594.1"/>
    </source>
</evidence>
<accession>A0A6P2WIJ8</accession>
<dbReference type="Proteomes" id="UP000494260">
    <property type="component" value="Unassembled WGS sequence"/>
</dbReference>
<dbReference type="EMBL" id="CABVQH010000013">
    <property type="protein sequence ID" value="VWC93594.1"/>
    <property type="molecule type" value="Genomic_DNA"/>
</dbReference>
<name>A0A6P2WIJ8_BURL3</name>
<feature type="region of interest" description="Disordered" evidence="1">
    <location>
        <begin position="1"/>
        <end position="22"/>
    </location>
</feature>
<proteinExistence type="predicted"/>
<dbReference type="AlphaFoldDB" id="A0A6P2WIJ8"/>
<evidence type="ECO:0000256" key="1">
    <source>
        <dbReference type="SAM" id="MobiDB-lite"/>
    </source>
</evidence>